<dbReference type="EMBL" id="CP101509">
    <property type="protein sequence ID" value="UTV30629.1"/>
    <property type="molecule type" value="Genomic_DNA"/>
</dbReference>
<accession>A0ABY5GNG2</accession>
<evidence type="ECO:0000313" key="2">
    <source>
        <dbReference type="EMBL" id="UTV30629.1"/>
    </source>
</evidence>
<reference evidence="2" key="1">
    <citation type="submission" date="2022-07" db="EMBL/GenBank/DDBJ databases">
        <title>Genome sequencing of Photobacterium atrarenae GJH2-4.</title>
        <authorList>
            <person name="Park S.-J."/>
        </authorList>
    </citation>
    <scope>NUCLEOTIDE SEQUENCE</scope>
    <source>
        <strain evidence="2">GJH2-4</strain>
    </source>
</reference>
<feature type="domain" description="Ferric siderophore reductase C-terminal" evidence="1">
    <location>
        <begin position="233"/>
        <end position="253"/>
    </location>
</feature>
<dbReference type="RefSeq" id="WP_255391991.1">
    <property type="nucleotide sequence ID" value="NZ_CP101509.1"/>
</dbReference>
<organism evidence="2 3">
    <name type="scientific">Photobacterium atrarenae</name>
    <dbReference type="NCBI Taxonomy" id="865757"/>
    <lineage>
        <taxon>Bacteria</taxon>
        <taxon>Pseudomonadati</taxon>
        <taxon>Pseudomonadota</taxon>
        <taxon>Gammaproteobacteria</taxon>
        <taxon>Vibrionales</taxon>
        <taxon>Vibrionaceae</taxon>
        <taxon>Photobacterium</taxon>
    </lineage>
</organism>
<protein>
    <submittedName>
        <fullName evidence="2">(2Fe-2S)-binding protein</fullName>
    </submittedName>
</protein>
<evidence type="ECO:0000313" key="3">
    <source>
        <dbReference type="Proteomes" id="UP001057998"/>
    </source>
</evidence>
<dbReference type="InterPro" id="IPR024726">
    <property type="entry name" value="FhuF_C"/>
</dbReference>
<name>A0ABY5GNG2_9GAMM</name>
<proteinExistence type="predicted"/>
<gene>
    <name evidence="2" type="ORF">NNL38_18880</name>
</gene>
<dbReference type="Proteomes" id="UP001057998">
    <property type="component" value="Chromosome 2"/>
</dbReference>
<dbReference type="Pfam" id="PF11575">
    <property type="entry name" value="FhuF_C"/>
    <property type="match status" value="1"/>
</dbReference>
<keyword evidence="3" id="KW-1185">Reference proteome</keyword>
<evidence type="ECO:0000259" key="1">
    <source>
        <dbReference type="Pfam" id="PF11575"/>
    </source>
</evidence>
<sequence length="271" mass="30362">MTLDNQVAINTSGDQGREMQSRFEHLLPLLMQVESTNDKMAQLNPAWTWDEVNCPDSLSLEALLAGDWIADQIQAFQVREQAPTRKVAATLVQKRLMATLLSPLVAHFVVTGYTPLSPARPVAFDPLCWQVGWHNGSGPGEQEDFLSWLDHVTQRFFALFRHQFGVAPQVFWGNCALAIASPWSQLNRFPEVDGRAVHQDVSRFFSELSPSLQSGLEWLSLEVAERHVCVPRRRSCCLKYTLPGAENKLCGTCNRRSAAEQTQLVVANLTT</sequence>